<dbReference type="Proteomes" id="UP001217500">
    <property type="component" value="Chromosome"/>
</dbReference>
<evidence type="ECO:0000313" key="15">
    <source>
        <dbReference type="Proteomes" id="UP001217500"/>
    </source>
</evidence>
<dbReference type="InterPro" id="IPR050351">
    <property type="entry name" value="BphY/WalK/GraS-like"/>
</dbReference>
<comment type="catalytic activity">
    <reaction evidence="1">
        <text>ATP + protein L-histidine = ADP + protein N-phospho-L-histidine.</text>
        <dbReference type="EC" id="2.7.13.3"/>
    </reaction>
</comment>
<dbReference type="InterPro" id="IPR005467">
    <property type="entry name" value="His_kinase_dom"/>
</dbReference>
<dbReference type="GO" id="GO:0000156">
    <property type="term" value="F:phosphorelay response regulator activity"/>
    <property type="evidence" value="ECO:0007669"/>
    <property type="project" value="TreeGrafter"/>
</dbReference>
<evidence type="ECO:0000256" key="11">
    <source>
        <dbReference type="ARBA" id="ARBA00023136"/>
    </source>
</evidence>
<dbReference type="SMART" id="SM00387">
    <property type="entry name" value="HATPase_c"/>
    <property type="match status" value="1"/>
</dbReference>
<dbReference type="GO" id="GO:0004673">
    <property type="term" value="F:protein histidine kinase activity"/>
    <property type="evidence" value="ECO:0007669"/>
    <property type="project" value="UniProtKB-EC"/>
</dbReference>
<evidence type="ECO:0000256" key="1">
    <source>
        <dbReference type="ARBA" id="ARBA00000085"/>
    </source>
</evidence>
<evidence type="ECO:0000256" key="6">
    <source>
        <dbReference type="ARBA" id="ARBA00022741"/>
    </source>
</evidence>
<dbReference type="EC" id="2.7.13.3" evidence="3"/>
<feature type="domain" description="PAS" evidence="13">
    <location>
        <begin position="111"/>
        <end position="147"/>
    </location>
</feature>
<dbReference type="KEGG" id="gso:PH603_15750"/>
<dbReference type="InterPro" id="IPR004358">
    <property type="entry name" value="Sig_transdc_His_kin-like_C"/>
</dbReference>
<keyword evidence="11" id="KW-0472">Membrane</keyword>
<dbReference type="InterPro" id="IPR000014">
    <property type="entry name" value="PAS"/>
</dbReference>
<name>A0AAE9XPQ7_9PROT</name>
<keyword evidence="6" id="KW-0547">Nucleotide-binding</keyword>
<dbReference type="PRINTS" id="PR00344">
    <property type="entry name" value="BCTRLSENSOR"/>
</dbReference>
<dbReference type="PROSITE" id="PS50109">
    <property type="entry name" value="HIS_KIN"/>
    <property type="match status" value="1"/>
</dbReference>
<dbReference type="Gene3D" id="3.30.565.10">
    <property type="entry name" value="Histidine kinase-like ATPase, C-terminal domain"/>
    <property type="match status" value="1"/>
</dbReference>
<reference evidence="14" key="1">
    <citation type="submission" date="2023-01" db="EMBL/GenBank/DDBJ databases">
        <title>The genome sequence of Kordiimonadaceae bacterium 6D33.</title>
        <authorList>
            <person name="Liu Y."/>
        </authorList>
    </citation>
    <scope>NUCLEOTIDE SEQUENCE</scope>
    <source>
        <strain evidence="14">6D33</strain>
    </source>
</reference>
<dbReference type="GO" id="GO:0016020">
    <property type="term" value="C:membrane"/>
    <property type="evidence" value="ECO:0007669"/>
    <property type="project" value="UniProtKB-SubCell"/>
</dbReference>
<keyword evidence="5" id="KW-0812">Transmembrane</keyword>
<dbReference type="GO" id="GO:0007234">
    <property type="term" value="P:osmosensory signaling via phosphorelay pathway"/>
    <property type="evidence" value="ECO:0007669"/>
    <property type="project" value="TreeGrafter"/>
</dbReference>
<dbReference type="PROSITE" id="PS50112">
    <property type="entry name" value="PAS"/>
    <property type="match status" value="1"/>
</dbReference>
<dbReference type="InterPro" id="IPR035965">
    <property type="entry name" value="PAS-like_dom_sf"/>
</dbReference>
<evidence type="ECO:0000259" key="12">
    <source>
        <dbReference type="PROSITE" id="PS50109"/>
    </source>
</evidence>
<keyword evidence="8 14" id="KW-0067">ATP-binding</keyword>
<gene>
    <name evidence="14" type="ORF">PH603_15750</name>
</gene>
<comment type="subcellular location">
    <subcellularLocation>
        <location evidence="2">Membrane</location>
        <topology evidence="2">Multi-pass membrane protein</topology>
    </subcellularLocation>
</comment>
<dbReference type="InterPro" id="IPR003594">
    <property type="entry name" value="HATPase_dom"/>
</dbReference>
<sequence>MGFKRFSLYLVLRLGLIALLLAAFVALLIAPGYQVATLVALASAGLATMETHRFISRTNAELNRFLDAARYGDYGQRFNLTALGAGFGELGETFTAILDRFRAERTGQEEELRHHKALIEHVPVPLISVHGDGLVTVWNNAARRLFGSHHPRRISDLAIFGDEFKRQVTVIEPGQRTLAPFNADGAEGQVAIAATQIMIGGRPERIVSLQDIGSELDQAQLEAWQSLVRVLTHEIMNSITPVASLAKTAADLVEDAAAKVTDHPEAVAELEDVLDAVNTVARRSDGLMQFVQSYRRLTRLPPPEKARLSVKMLLEEAARLATHDWEARKIGLLIDVEPTSLEVMADHDMLMQVLINLMQNAAQALAGEGGPKEGAEVTLSARLNRRGRVVVEVADNGPGIPDAIARQVFVPFYTTKRDGSGVGLALTRQVMIAHGGGVSLATREGGGALFTLTF</sequence>
<evidence type="ECO:0000256" key="2">
    <source>
        <dbReference type="ARBA" id="ARBA00004141"/>
    </source>
</evidence>
<evidence type="ECO:0000256" key="9">
    <source>
        <dbReference type="ARBA" id="ARBA00022989"/>
    </source>
</evidence>
<evidence type="ECO:0000313" key="14">
    <source>
        <dbReference type="EMBL" id="WCL53992.1"/>
    </source>
</evidence>
<dbReference type="AlphaFoldDB" id="A0AAE9XPQ7"/>
<dbReference type="PANTHER" id="PTHR42878:SF7">
    <property type="entry name" value="SENSOR HISTIDINE KINASE GLRK"/>
    <property type="match status" value="1"/>
</dbReference>
<evidence type="ECO:0000256" key="10">
    <source>
        <dbReference type="ARBA" id="ARBA00023012"/>
    </source>
</evidence>
<dbReference type="PANTHER" id="PTHR42878">
    <property type="entry name" value="TWO-COMPONENT HISTIDINE KINASE"/>
    <property type="match status" value="1"/>
</dbReference>
<organism evidence="14 15">
    <name type="scientific">Gimibacter soli</name>
    <dbReference type="NCBI Taxonomy" id="3024400"/>
    <lineage>
        <taxon>Bacteria</taxon>
        <taxon>Pseudomonadati</taxon>
        <taxon>Pseudomonadota</taxon>
        <taxon>Alphaproteobacteria</taxon>
        <taxon>Kordiimonadales</taxon>
        <taxon>Temperatibacteraceae</taxon>
        <taxon>Gimibacter</taxon>
    </lineage>
</organism>
<keyword evidence="10" id="KW-0902">Two-component regulatory system</keyword>
<proteinExistence type="predicted"/>
<dbReference type="SUPFAM" id="SSF55785">
    <property type="entry name" value="PYP-like sensor domain (PAS domain)"/>
    <property type="match status" value="1"/>
</dbReference>
<dbReference type="EMBL" id="CP116805">
    <property type="protein sequence ID" value="WCL53992.1"/>
    <property type="molecule type" value="Genomic_DNA"/>
</dbReference>
<dbReference type="Pfam" id="PF02518">
    <property type="entry name" value="HATPase_c"/>
    <property type="match status" value="1"/>
</dbReference>
<evidence type="ECO:0000256" key="5">
    <source>
        <dbReference type="ARBA" id="ARBA00022692"/>
    </source>
</evidence>
<evidence type="ECO:0000259" key="13">
    <source>
        <dbReference type="PROSITE" id="PS50112"/>
    </source>
</evidence>
<keyword evidence="9" id="KW-1133">Transmembrane helix</keyword>
<dbReference type="SUPFAM" id="SSF55874">
    <property type="entry name" value="ATPase domain of HSP90 chaperone/DNA topoisomerase II/histidine kinase"/>
    <property type="match status" value="1"/>
</dbReference>
<dbReference type="GO" id="GO:0030295">
    <property type="term" value="F:protein kinase activator activity"/>
    <property type="evidence" value="ECO:0007669"/>
    <property type="project" value="TreeGrafter"/>
</dbReference>
<dbReference type="RefSeq" id="WP_289503711.1">
    <property type="nucleotide sequence ID" value="NZ_CP116805.1"/>
</dbReference>
<keyword evidence="15" id="KW-1185">Reference proteome</keyword>
<evidence type="ECO:0000256" key="8">
    <source>
        <dbReference type="ARBA" id="ARBA00022840"/>
    </source>
</evidence>
<evidence type="ECO:0000256" key="3">
    <source>
        <dbReference type="ARBA" id="ARBA00012438"/>
    </source>
</evidence>
<protein>
    <recommendedName>
        <fullName evidence="3">histidine kinase</fullName>
        <ecNumber evidence="3">2.7.13.3</ecNumber>
    </recommendedName>
</protein>
<evidence type="ECO:0000256" key="4">
    <source>
        <dbReference type="ARBA" id="ARBA00022679"/>
    </source>
</evidence>
<feature type="domain" description="Histidine kinase" evidence="12">
    <location>
        <begin position="230"/>
        <end position="454"/>
    </location>
</feature>
<dbReference type="GO" id="GO:0005524">
    <property type="term" value="F:ATP binding"/>
    <property type="evidence" value="ECO:0007669"/>
    <property type="project" value="UniProtKB-KW"/>
</dbReference>
<evidence type="ECO:0000256" key="7">
    <source>
        <dbReference type="ARBA" id="ARBA00022777"/>
    </source>
</evidence>
<accession>A0AAE9XPQ7</accession>
<dbReference type="InterPro" id="IPR036890">
    <property type="entry name" value="HATPase_C_sf"/>
</dbReference>
<keyword evidence="4" id="KW-0808">Transferase</keyword>
<keyword evidence="7" id="KW-0418">Kinase</keyword>